<proteinExistence type="predicted"/>
<dbReference type="EMBL" id="CALNXK010000006">
    <property type="protein sequence ID" value="CAH3038502.1"/>
    <property type="molecule type" value="Genomic_DNA"/>
</dbReference>
<reference evidence="1 2" key="1">
    <citation type="submission" date="2022-05" db="EMBL/GenBank/DDBJ databases">
        <authorList>
            <consortium name="Genoscope - CEA"/>
            <person name="William W."/>
        </authorList>
    </citation>
    <scope>NUCLEOTIDE SEQUENCE [LARGE SCALE GENOMIC DNA]</scope>
</reference>
<sequence>MNVFGMLFQEHAKESDRENARSLARNSYRFLFTHKNNDFGVISVTDPQRSCSAPIA</sequence>
<organism evidence="1 2">
    <name type="scientific">Porites lobata</name>
    <dbReference type="NCBI Taxonomy" id="104759"/>
    <lineage>
        <taxon>Eukaryota</taxon>
        <taxon>Metazoa</taxon>
        <taxon>Cnidaria</taxon>
        <taxon>Anthozoa</taxon>
        <taxon>Hexacorallia</taxon>
        <taxon>Scleractinia</taxon>
        <taxon>Fungiina</taxon>
        <taxon>Poritidae</taxon>
        <taxon>Porites</taxon>
    </lineage>
</organism>
<dbReference type="Proteomes" id="UP001159405">
    <property type="component" value="Unassembled WGS sequence"/>
</dbReference>
<protein>
    <submittedName>
        <fullName evidence="1">Uncharacterized protein</fullName>
    </submittedName>
</protein>
<name>A0ABN8N0U3_9CNID</name>
<evidence type="ECO:0000313" key="1">
    <source>
        <dbReference type="EMBL" id="CAH3038502.1"/>
    </source>
</evidence>
<gene>
    <name evidence="1" type="ORF">PLOB_00039255</name>
</gene>
<accession>A0ABN8N0U3</accession>
<keyword evidence="2" id="KW-1185">Reference proteome</keyword>
<comment type="caution">
    <text evidence="1">The sequence shown here is derived from an EMBL/GenBank/DDBJ whole genome shotgun (WGS) entry which is preliminary data.</text>
</comment>
<evidence type="ECO:0000313" key="2">
    <source>
        <dbReference type="Proteomes" id="UP001159405"/>
    </source>
</evidence>